<dbReference type="EMBL" id="ASHM01014737">
    <property type="protein sequence ID" value="PNX96667.1"/>
    <property type="molecule type" value="Genomic_DNA"/>
</dbReference>
<evidence type="ECO:0000313" key="1">
    <source>
        <dbReference type="EMBL" id="PNX96667.1"/>
    </source>
</evidence>
<evidence type="ECO:0000313" key="2">
    <source>
        <dbReference type="Proteomes" id="UP000236291"/>
    </source>
</evidence>
<protein>
    <submittedName>
        <fullName evidence="1">Uncharacterized protein</fullName>
    </submittedName>
</protein>
<sequence length="107" mass="12100">MVQKLELVVFKSSFYEKNEVRLLNGQKLFEGSHCSRVAKPLNIPGEEFHGRGLACIEQCRPSSFPPFFVCFLGLFDPAESTFCWSFQLHRFLTGPPSAEGGLLQLIF</sequence>
<reference evidence="1 2" key="1">
    <citation type="journal article" date="2014" name="Am. J. Bot.">
        <title>Genome assembly and annotation for red clover (Trifolium pratense; Fabaceae).</title>
        <authorList>
            <person name="Istvanek J."/>
            <person name="Jaros M."/>
            <person name="Krenek A."/>
            <person name="Repkova J."/>
        </authorList>
    </citation>
    <scope>NUCLEOTIDE SEQUENCE [LARGE SCALE GENOMIC DNA]</scope>
    <source>
        <strain evidence="2">cv. Tatra</strain>
        <tissue evidence="1">Young leaves</tissue>
    </source>
</reference>
<organism evidence="1 2">
    <name type="scientific">Trifolium pratense</name>
    <name type="common">Red clover</name>
    <dbReference type="NCBI Taxonomy" id="57577"/>
    <lineage>
        <taxon>Eukaryota</taxon>
        <taxon>Viridiplantae</taxon>
        <taxon>Streptophyta</taxon>
        <taxon>Embryophyta</taxon>
        <taxon>Tracheophyta</taxon>
        <taxon>Spermatophyta</taxon>
        <taxon>Magnoliopsida</taxon>
        <taxon>eudicotyledons</taxon>
        <taxon>Gunneridae</taxon>
        <taxon>Pentapetalae</taxon>
        <taxon>rosids</taxon>
        <taxon>fabids</taxon>
        <taxon>Fabales</taxon>
        <taxon>Fabaceae</taxon>
        <taxon>Papilionoideae</taxon>
        <taxon>50 kb inversion clade</taxon>
        <taxon>NPAAA clade</taxon>
        <taxon>Hologalegina</taxon>
        <taxon>IRL clade</taxon>
        <taxon>Trifolieae</taxon>
        <taxon>Trifolium</taxon>
    </lineage>
</organism>
<proteinExistence type="predicted"/>
<dbReference type="AlphaFoldDB" id="A0A2K3N0W0"/>
<accession>A0A2K3N0W0</accession>
<name>A0A2K3N0W0_TRIPR</name>
<reference evidence="1 2" key="2">
    <citation type="journal article" date="2017" name="Front. Plant Sci.">
        <title>Gene Classification and Mining of Molecular Markers Useful in Red Clover (Trifolium pratense) Breeding.</title>
        <authorList>
            <person name="Istvanek J."/>
            <person name="Dluhosova J."/>
            <person name="Dluhos P."/>
            <person name="Patkova L."/>
            <person name="Nedelnik J."/>
            <person name="Repkova J."/>
        </authorList>
    </citation>
    <scope>NUCLEOTIDE SEQUENCE [LARGE SCALE GENOMIC DNA]</scope>
    <source>
        <strain evidence="2">cv. Tatra</strain>
        <tissue evidence="1">Young leaves</tissue>
    </source>
</reference>
<gene>
    <name evidence="1" type="ORF">L195_g019879</name>
</gene>
<comment type="caution">
    <text evidence="1">The sequence shown here is derived from an EMBL/GenBank/DDBJ whole genome shotgun (WGS) entry which is preliminary data.</text>
</comment>
<dbReference type="Proteomes" id="UP000236291">
    <property type="component" value="Unassembled WGS sequence"/>
</dbReference>